<dbReference type="AlphaFoldDB" id="A0A0B2VNY7"/>
<comment type="caution">
    <text evidence="2">The sequence shown here is derived from an EMBL/GenBank/DDBJ whole genome shotgun (WGS) entry which is preliminary data.</text>
</comment>
<evidence type="ECO:0000313" key="3">
    <source>
        <dbReference type="Proteomes" id="UP000031036"/>
    </source>
</evidence>
<accession>A0A0B2VNY7</accession>
<dbReference type="Proteomes" id="UP000031036">
    <property type="component" value="Unassembled WGS sequence"/>
</dbReference>
<evidence type="ECO:0000256" key="1">
    <source>
        <dbReference type="SAM" id="SignalP"/>
    </source>
</evidence>
<sequence>MLLIDSAMANTIVLLLLLLVITSDGSNQFATNSSRPRAAGYRTFVQGPNFAKVSSGQRYE</sequence>
<gene>
    <name evidence="2" type="ORF">Tcan_10691</name>
</gene>
<organism evidence="2 3">
    <name type="scientific">Toxocara canis</name>
    <name type="common">Canine roundworm</name>
    <dbReference type="NCBI Taxonomy" id="6265"/>
    <lineage>
        <taxon>Eukaryota</taxon>
        <taxon>Metazoa</taxon>
        <taxon>Ecdysozoa</taxon>
        <taxon>Nematoda</taxon>
        <taxon>Chromadorea</taxon>
        <taxon>Rhabditida</taxon>
        <taxon>Spirurina</taxon>
        <taxon>Ascaridomorpha</taxon>
        <taxon>Ascaridoidea</taxon>
        <taxon>Toxocaridae</taxon>
        <taxon>Toxocara</taxon>
    </lineage>
</organism>
<evidence type="ECO:0000313" key="2">
    <source>
        <dbReference type="EMBL" id="KHN83099.1"/>
    </source>
</evidence>
<feature type="chain" id="PRO_5002080249" evidence="1">
    <location>
        <begin position="26"/>
        <end position="60"/>
    </location>
</feature>
<keyword evidence="1" id="KW-0732">Signal</keyword>
<dbReference type="EMBL" id="JPKZ01001219">
    <property type="protein sequence ID" value="KHN83099.1"/>
    <property type="molecule type" value="Genomic_DNA"/>
</dbReference>
<name>A0A0B2VNY7_TOXCA</name>
<proteinExistence type="predicted"/>
<keyword evidence="3" id="KW-1185">Reference proteome</keyword>
<feature type="signal peptide" evidence="1">
    <location>
        <begin position="1"/>
        <end position="25"/>
    </location>
</feature>
<protein>
    <submittedName>
        <fullName evidence="2">Uncharacterized protein</fullName>
    </submittedName>
</protein>
<reference evidence="2 3" key="1">
    <citation type="submission" date="2014-11" db="EMBL/GenBank/DDBJ databases">
        <title>Genetic blueprint of the zoonotic pathogen Toxocara canis.</title>
        <authorList>
            <person name="Zhu X.-Q."/>
            <person name="Korhonen P.K."/>
            <person name="Cai H."/>
            <person name="Young N.D."/>
            <person name="Nejsum P."/>
            <person name="von Samson-Himmelstjerna G."/>
            <person name="Boag P.R."/>
            <person name="Tan P."/>
            <person name="Li Q."/>
            <person name="Min J."/>
            <person name="Yang Y."/>
            <person name="Wang X."/>
            <person name="Fang X."/>
            <person name="Hall R.S."/>
            <person name="Hofmann A."/>
            <person name="Sternberg P.W."/>
            <person name="Jex A.R."/>
            <person name="Gasser R.B."/>
        </authorList>
    </citation>
    <scope>NUCLEOTIDE SEQUENCE [LARGE SCALE GENOMIC DNA]</scope>
    <source>
        <strain evidence="2">PN_DK_2014</strain>
    </source>
</reference>